<dbReference type="GO" id="GO:0006896">
    <property type="term" value="P:Golgi to vacuole transport"/>
    <property type="evidence" value="ECO:0007669"/>
    <property type="project" value="UniProtKB-ARBA"/>
</dbReference>
<evidence type="ECO:0000256" key="8">
    <source>
        <dbReference type="ARBA" id="ARBA00023136"/>
    </source>
</evidence>
<feature type="domain" description="T-SNARE coiled-coil homology" evidence="11">
    <location>
        <begin position="214"/>
        <end position="276"/>
    </location>
</feature>
<dbReference type="RefSeq" id="XP_031852501.1">
    <property type="nucleotide sequence ID" value="XM_031996610.1"/>
</dbReference>
<evidence type="ECO:0000256" key="5">
    <source>
        <dbReference type="ARBA" id="ARBA00022927"/>
    </source>
</evidence>
<evidence type="ECO:0000256" key="10">
    <source>
        <dbReference type="SAM" id="Phobius"/>
    </source>
</evidence>
<gene>
    <name evidence="12" type="ORF">SAPINGB_P001890</name>
</gene>
<evidence type="ECO:0000259" key="11">
    <source>
        <dbReference type="PROSITE" id="PS50192"/>
    </source>
</evidence>
<dbReference type="PANTHER" id="PTHR12791">
    <property type="entry name" value="GOLGI SNARE BET1-RELATED"/>
    <property type="match status" value="1"/>
</dbReference>
<keyword evidence="4 10" id="KW-0812">Transmembrane</keyword>
<proteinExistence type="predicted"/>
<evidence type="ECO:0000256" key="4">
    <source>
        <dbReference type="ARBA" id="ARBA00022692"/>
    </source>
</evidence>
<evidence type="ECO:0000313" key="12">
    <source>
        <dbReference type="EMBL" id="VVT48664.1"/>
    </source>
</evidence>
<comment type="subcellular location">
    <subcellularLocation>
        <location evidence="2">Endomembrane system</location>
    </subcellularLocation>
    <subcellularLocation>
        <location evidence="1">Membrane</location>
        <topology evidence="1">Single-pass membrane protein</topology>
    </subcellularLocation>
</comment>
<evidence type="ECO:0000256" key="3">
    <source>
        <dbReference type="ARBA" id="ARBA00022448"/>
    </source>
</evidence>
<dbReference type="SMART" id="SM00397">
    <property type="entry name" value="t_SNARE"/>
    <property type="match status" value="1"/>
</dbReference>
<feature type="compositionally biased region" description="Low complexity" evidence="9">
    <location>
        <begin position="135"/>
        <end position="159"/>
    </location>
</feature>
<keyword evidence="7" id="KW-0175">Coiled coil</keyword>
<dbReference type="GO" id="GO:0015031">
    <property type="term" value="P:protein transport"/>
    <property type="evidence" value="ECO:0007669"/>
    <property type="project" value="UniProtKB-KW"/>
</dbReference>
<dbReference type="GO" id="GO:0016020">
    <property type="term" value="C:membrane"/>
    <property type="evidence" value="ECO:0007669"/>
    <property type="project" value="UniProtKB-SubCell"/>
</dbReference>
<feature type="region of interest" description="Disordered" evidence="9">
    <location>
        <begin position="134"/>
        <end position="203"/>
    </location>
</feature>
<reference evidence="12 13" key="1">
    <citation type="submission" date="2019-09" db="EMBL/GenBank/DDBJ databases">
        <authorList>
            <person name="Brejova B."/>
        </authorList>
    </citation>
    <scope>NUCLEOTIDE SEQUENCE [LARGE SCALE GENOMIC DNA]</scope>
</reference>
<evidence type="ECO:0000256" key="9">
    <source>
        <dbReference type="SAM" id="MobiDB-lite"/>
    </source>
</evidence>
<dbReference type="FunFam" id="1.20.5.110:FF:000060">
    <property type="entry name" value="SNARE complex subunit (Syn8)"/>
    <property type="match status" value="1"/>
</dbReference>
<keyword evidence="6 10" id="KW-1133">Transmembrane helix</keyword>
<dbReference type="AlphaFoldDB" id="A0A5E8BIY2"/>
<evidence type="ECO:0000256" key="2">
    <source>
        <dbReference type="ARBA" id="ARBA00004308"/>
    </source>
</evidence>
<evidence type="ECO:0000313" key="13">
    <source>
        <dbReference type="Proteomes" id="UP000398389"/>
    </source>
</evidence>
<accession>A0A5E8BIY2</accession>
<evidence type="ECO:0000256" key="7">
    <source>
        <dbReference type="ARBA" id="ARBA00023054"/>
    </source>
</evidence>
<dbReference type="GeneID" id="43580710"/>
<feature type="transmembrane region" description="Helical" evidence="10">
    <location>
        <begin position="284"/>
        <end position="303"/>
    </location>
</feature>
<keyword evidence="3" id="KW-0813">Transport</keyword>
<name>A0A5E8BIY2_9ASCO</name>
<dbReference type="Proteomes" id="UP000398389">
    <property type="component" value="Unassembled WGS sequence"/>
</dbReference>
<evidence type="ECO:0000256" key="1">
    <source>
        <dbReference type="ARBA" id="ARBA00004167"/>
    </source>
</evidence>
<evidence type="ECO:0000256" key="6">
    <source>
        <dbReference type="ARBA" id="ARBA00022989"/>
    </source>
</evidence>
<keyword evidence="8 10" id="KW-0472">Membrane</keyword>
<keyword evidence="5" id="KW-0653">Protein transport</keyword>
<protein>
    <recommendedName>
        <fullName evidence="11">t-SNARE coiled-coil homology domain-containing protein</fullName>
    </recommendedName>
</protein>
<dbReference type="PROSITE" id="PS50192">
    <property type="entry name" value="T_SNARE"/>
    <property type="match status" value="1"/>
</dbReference>
<organism evidence="12 13">
    <name type="scientific">Magnusiomyces paraingens</name>
    <dbReference type="NCBI Taxonomy" id="2606893"/>
    <lineage>
        <taxon>Eukaryota</taxon>
        <taxon>Fungi</taxon>
        <taxon>Dikarya</taxon>
        <taxon>Ascomycota</taxon>
        <taxon>Saccharomycotina</taxon>
        <taxon>Dipodascomycetes</taxon>
        <taxon>Dipodascales</taxon>
        <taxon>Dipodascaceae</taxon>
        <taxon>Magnusiomyces</taxon>
    </lineage>
</organism>
<dbReference type="GO" id="GO:0005768">
    <property type="term" value="C:endosome"/>
    <property type="evidence" value="ECO:0007669"/>
    <property type="project" value="UniProtKB-ARBA"/>
</dbReference>
<dbReference type="GO" id="GO:0061025">
    <property type="term" value="P:membrane fusion"/>
    <property type="evidence" value="ECO:0007669"/>
    <property type="project" value="UniProtKB-ARBA"/>
</dbReference>
<dbReference type="InterPro" id="IPR000727">
    <property type="entry name" value="T_SNARE_dom"/>
</dbReference>
<keyword evidence="13" id="KW-1185">Reference proteome</keyword>
<feature type="compositionally biased region" description="Polar residues" evidence="9">
    <location>
        <begin position="168"/>
        <end position="183"/>
    </location>
</feature>
<sequence length="304" mass="34366">MVLPELSRLEYKLEDLVDQARMSVDERNRTLRLDIKPIPSSERDLEKTLTATVESIAELRDVVLDNNKPADSKRRNELLERFTANYNEILQQYKHDPNLKTSFKELTLERPQAKPKHVRFRDNLVDIKNYNPAHSSSAAGSAEPAATTAGASASDNSNGGSQGVRSMLFSQQPYSDDPSTQSYHDSDDSDDSDGSGPLLPRVDTNNHQHLRQQQLVLDEQDQHLDRLAASVSRQHMLSLHIGDELETHLDLLDEVHEFADRSHNRLATAKKRLTKFSKKARENGSILTIAILFIIFIILLIVLK</sequence>
<dbReference type="Gene3D" id="1.20.5.110">
    <property type="match status" value="1"/>
</dbReference>
<dbReference type="Pfam" id="PF05739">
    <property type="entry name" value="SNARE"/>
    <property type="match status" value="1"/>
</dbReference>
<dbReference type="OrthoDB" id="244190at2759"/>
<dbReference type="EMBL" id="CABVLU010000002">
    <property type="protein sequence ID" value="VVT48664.1"/>
    <property type="molecule type" value="Genomic_DNA"/>
</dbReference>
<dbReference type="SUPFAM" id="SSF58038">
    <property type="entry name" value="SNARE fusion complex"/>
    <property type="match status" value="1"/>
</dbReference>
<dbReference type="CDD" id="cd15859">
    <property type="entry name" value="SNARE_SYN8"/>
    <property type="match status" value="1"/>
</dbReference>